<proteinExistence type="predicted"/>
<comment type="caution">
    <text evidence="1">The sequence shown here is derived from an EMBL/GenBank/DDBJ whole genome shotgun (WGS) entry which is preliminary data.</text>
</comment>
<gene>
    <name evidence="1" type="ORF">LOK49_LG14G00681</name>
</gene>
<evidence type="ECO:0000313" key="1">
    <source>
        <dbReference type="EMBL" id="KAI7985027.1"/>
    </source>
</evidence>
<evidence type="ECO:0000313" key="2">
    <source>
        <dbReference type="Proteomes" id="UP001060215"/>
    </source>
</evidence>
<organism evidence="1 2">
    <name type="scientific">Camellia lanceoleosa</name>
    <dbReference type="NCBI Taxonomy" id="1840588"/>
    <lineage>
        <taxon>Eukaryota</taxon>
        <taxon>Viridiplantae</taxon>
        <taxon>Streptophyta</taxon>
        <taxon>Embryophyta</taxon>
        <taxon>Tracheophyta</taxon>
        <taxon>Spermatophyta</taxon>
        <taxon>Magnoliopsida</taxon>
        <taxon>eudicotyledons</taxon>
        <taxon>Gunneridae</taxon>
        <taxon>Pentapetalae</taxon>
        <taxon>asterids</taxon>
        <taxon>Ericales</taxon>
        <taxon>Theaceae</taxon>
        <taxon>Camellia</taxon>
    </lineage>
</organism>
<sequence length="154" mass="17423">MSYLERWWKDASETKKESFINLVKNAQLEIVGGGWVMNDEANSHYFAIIEQVETLSKDDLASRLTLTTDDASVGPLLLSDALITIIDPGTYLDQKEKLIKYSDFVNKELILMYKVNEMISWHYEFNVFQHCAAYFNAPGGDEPLALDMGSMGKG</sequence>
<dbReference type="EMBL" id="CM045772">
    <property type="protein sequence ID" value="KAI7985027.1"/>
    <property type="molecule type" value="Genomic_DNA"/>
</dbReference>
<accession>A0ACC0F9K0</accession>
<dbReference type="Proteomes" id="UP001060215">
    <property type="component" value="Chromosome 15"/>
</dbReference>
<protein>
    <submittedName>
        <fullName evidence="1">Alpha-mannosidase 2</fullName>
    </submittedName>
</protein>
<reference evidence="1 2" key="1">
    <citation type="journal article" date="2022" name="Plant J.">
        <title>Chromosome-level genome of Camellia lanceoleosa provides a valuable resource for understanding genome evolution and self-incompatibility.</title>
        <authorList>
            <person name="Gong W."/>
            <person name="Xiao S."/>
            <person name="Wang L."/>
            <person name="Liao Z."/>
            <person name="Chang Y."/>
            <person name="Mo W."/>
            <person name="Hu G."/>
            <person name="Li W."/>
            <person name="Zhao G."/>
            <person name="Zhu H."/>
            <person name="Hu X."/>
            <person name="Ji K."/>
            <person name="Xiang X."/>
            <person name="Song Q."/>
            <person name="Yuan D."/>
            <person name="Jin S."/>
            <person name="Zhang L."/>
        </authorList>
    </citation>
    <scope>NUCLEOTIDE SEQUENCE [LARGE SCALE GENOMIC DNA]</scope>
    <source>
        <strain evidence="1">SQ_2022a</strain>
    </source>
</reference>
<keyword evidence="2" id="KW-1185">Reference proteome</keyword>
<name>A0ACC0F9K0_9ERIC</name>